<name>A0AA36H150_CYLNA</name>
<dbReference type="AlphaFoldDB" id="A0AA36H150"/>
<sequence>MTILLQAQMCGFVFLFASATTSPRQNDSQKSDAPDFKFAAEPFNEQVISDRVRSLGDATLGGESEEDHIEALLDSYTDEEEQLEQELVLQDESTQYEDDYFEVEVLTSQEEDQEEDDYSLSIVIEPVDDDFDTENHQIEDDWVVDKNHNRSQLMKHPVLASAVIL</sequence>
<comment type="caution">
    <text evidence="3">The sequence shown here is derived from an EMBL/GenBank/DDBJ whole genome shotgun (WGS) entry which is preliminary data.</text>
</comment>
<evidence type="ECO:0000313" key="4">
    <source>
        <dbReference type="Proteomes" id="UP001176961"/>
    </source>
</evidence>
<dbReference type="Proteomes" id="UP001176961">
    <property type="component" value="Unassembled WGS sequence"/>
</dbReference>
<gene>
    <name evidence="3" type="ORF">CYNAS_LOCUS13858</name>
</gene>
<feature type="chain" id="PRO_5041437244" evidence="2">
    <location>
        <begin position="20"/>
        <end position="165"/>
    </location>
</feature>
<organism evidence="3 4">
    <name type="scientific">Cylicocyclus nassatus</name>
    <name type="common">Nematode worm</name>
    <dbReference type="NCBI Taxonomy" id="53992"/>
    <lineage>
        <taxon>Eukaryota</taxon>
        <taxon>Metazoa</taxon>
        <taxon>Ecdysozoa</taxon>
        <taxon>Nematoda</taxon>
        <taxon>Chromadorea</taxon>
        <taxon>Rhabditida</taxon>
        <taxon>Rhabditina</taxon>
        <taxon>Rhabditomorpha</taxon>
        <taxon>Strongyloidea</taxon>
        <taxon>Strongylidae</taxon>
        <taxon>Cylicocyclus</taxon>
    </lineage>
</organism>
<evidence type="ECO:0000313" key="3">
    <source>
        <dbReference type="EMBL" id="CAJ0601875.1"/>
    </source>
</evidence>
<reference evidence="3" key="1">
    <citation type="submission" date="2023-07" db="EMBL/GenBank/DDBJ databases">
        <authorList>
            <consortium name="CYATHOMIX"/>
        </authorList>
    </citation>
    <scope>NUCLEOTIDE SEQUENCE</scope>
    <source>
        <strain evidence="3">N/A</strain>
    </source>
</reference>
<dbReference type="EMBL" id="CATQJL010000305">
    <property type="protein sequence ID" value="CAJ0601875.1"/>
    <property type="molecule type" value="Genomic_DNA"/>
</dbReference>
<feature type="signal peptide" evidence="2">
    <location>
        <begin position="1"/>
        <end position="19"/>
    </location>
</feature>
<proteinExistence type="predicted"/>
<keyword evidence="4" id="KW-1185">Reference proteome</keyword>
<accession>A0AA36H150</accession>
<evidence type="ECO:0000256" key="2">
    <source>
        <dbReference type="SAM" id="SignalP"/>
    </source>
</evidence>
<keyword evidence="1" id="KW-0175">Coiled coil</keyword>
<protein>
    <submittedName>
        <fullName evidence="3">Uncharacterized protein</fullName>
    </submittedName>
</protein>
<evidence type="ECO:0000256" key="1">
    <source>
        <dbReference type="SAM" id="Coils"/>
    </source>
</evidence>
<feature type="coiled-coil region" evidence="1">
    <location>
        <begin position="66"/>
        <end position="93"/>
    </location>
</feature>
<keyword evidence="2" id="KW-0732">Signal</keyword>